<dbReference type="PROSITE" id="PS50206">
    <property type="entry name" value="RHODANESE_3"/>
    <property type="match status" value="1"/>
</dbReference>
<feature type="domain" description="Rhodanese" evidence="2">
    <location>
        <begin position="431"/>
        <end position="561"/>
    </location>
</feature>
<dbReference type="HOGENOM" id="CLU_039949_1_0_1"/>
<feature type="region of interest" description="Disordered" evidence="1">
    <location>
        <begin position="405"/>
        <end position="424"/>
    </location>
</feature>
<name>E7A0Y3_SPORE</name>
<dbReference type="InterPro" id="IPR001763">
    <property type="entry name" value="Rhodanese-like_dom"/>
</dbReference>
<organism evidence="3 4">
    <name type="scientific">Sporisorium reilianum (strain SRZ2)</name>
    <name type="common">Maize head smut fungus</name>
    <dbReference type="NCBI Taxonomy" id="999809"/>
    <lineage>
        <taxon>Eukaryota</taxon>
        <taxon>Fungi</taxon>
        <taxon>Dikarya</taxon>
        <taxon>Basidiomycota</taxon>
        <taxon>Ustilaginomycotina</taxon>
        <taxon>Ustilaginomycetes</taxon>
        <taxon>Ustilaginales</taxon>
        <taxon>Ustilaginaceae</taxon>
        <taxon>Sporisorium</taxon>
    </lineage>
</organism>
<dbReference type="InterPro" id="IPR036873">
    <property type="entry name" value="Rhodanese-like_dom_sf"/>
</dbReference>
<dbReference type="SMART" id="SM00450">
    <property type="entry name" value="RHOD"/>
    <property type="match status" value="1"/>
</dbReference>
<feature type="compositionally biased region" description="Low complexity" evidence="1">
    <location>
        <begin position="405"/>
        <end position="422"/>
    </location>
</feature>
<dbReference type="SUPFAM" id="SSF52821">
    <property type="entry name" value="Rhodanese/Cell cycle control phosphatase"/>
    <property type="match status" value="1"/>
</dbReference>
<dbReference type="EMBL" id="FQ311471">
    <property type="protein sequence ID" value="CBQ73140.1"/>
    <property type="molecule type" value="Genomic_DNA"/>
</dbReference>
<dbReference type="CDD" id="cd00158">
    <property type="entry name" value="RHOD"/>
    <property type="match status" value="1"/>
</dbReference>
<evidence type="ECO:0000259" key="2">
    <source>
        <dbReference type="PROSITE" id="PS50206"/>
    </source>
</evidence>
<dbReference type="InterPro" id="IPR036052">
    <property type="entry name" value="TrpB-like_PALP_sf"/>
</dbReference>
<dbReference type="Pfam" id="PF00291">
    <property type="entry name" value="PALP"/>
    <property type="match status" value="1"/>
</dbReference>
<keyword evidence="4" id="KW-1185">Reference proteome</keyword>
<evidence type="ECO:0000313" key="4">
    <source>
        <dbReference type="Proteomes" id="UP000008867"/>
    </source>
</evidence>
<evidence type="ECO:0000256" key="1">
    <source>
        <dbReference type="SAM" id="MobiDB-lite"/>
    </source>
</evidence>
<protein>
    <recommendedName>
        <fullName evidence="2">Rhodanese domain-containing protein</fullName>
    </recommendedName>
</protein>
<proteinExistence type="predicted"/>
<gene>
    <name evidence="3" type="ORF">sr13801</name>
</gene>
<reference evidence="3 4" key="1">
    <citation type="journal article" date="2010" name="Science">
        <title>Pathogenicity determinants in smut fungi revealed by genome comparison.</title>
        <authorList>
            <person name="Schirawski J."/>
            <person name="Mannhaupt G."/>
            <person name="Muench K."/>
            <person name="Brefort T."/>
            <person name="Schipper K."/>
            <person name="Doehlemann G."/>
            <person name="Di Stasio M."/>
            <person name="Roessel N."/>
            <person name="Mendoza-Mendoza A."/>
            <person name="Pester D."/>
            <person name="Mueller O."/>
            <person name="Winterberg B."/>
            <person name="Meyer E."/>
            <person name="Ghareeb H."/>
            <person name="Wollenberg T."/>
            <person name="Muensterkoetter M."/>
            <person name="Wong P."/>
            <person name="Walter M."/>
            <person name="Stukenbrock E."/>
            <person name="Gueldener U."/>
            <person name="Kahmann R."/>
        </authorList>
    </citation>
    <scope>NUCLEOTIDE SEQUENCE [LARGE SCALE GENOMIC DNA]</scope>
    <source>
        <strain evidence="4">SRZ2</strain>
    </source>
</reference>
<evidence type="ECO:0000313" key="3">
    <source>
        <dbReference type="EMBL" id="CBQ73140.1"/>
    </source>
</evidence>
<accession>E7A0Y3</accession>
<sequence>MSSPSPPRSAHTYDPAQMNVFKGANSLVDYFNPDKNAPLPLVELPPALNPFYDDGVRIYAKMLTALPATNVKSLPALSLLESGGVISLDSTPEQRAAQTIHTVTESSSGSTVTSMAMIARQHGVSKVRAWMSNKVSPTKSSLMRFFGLELALFGGPSQSPPQDPMGGIAKAAAQGSQPGVFNPNQYENPANPAAHERWTGKQLLQQLPDINVFAGGMGTGGTITGTATRLKQEQPHMHVIGVCVARGDKVPGPRPRELLEPVDFPWKPLVDSVEDVGSRESYTLSMQLCRYGIVCGPSSGFSLQGLFQVLERRKKQGTLSQLRQQNDGQPVQAVFLCCDLPFQYVDEYFDKCDAQLFPPIVNEHLFGVDQYKYSTSWILDVASAQTMLVYPRFSCERVELPLASELASEPSESDSDASSAPATPGLLRPAIIDLRSRADFAAGHLAHARNIPLASLNADDPSPYEDAVLLATQFTELNKRFVEQPDVAHQCPGNGVAELNQLALPEMLACLKKSQREALVVDYTGETGRLAVSVLRHAGVKAYSVVKGWEALSAAPGVQVVKPKV</sequence>
<dbReference type="VEuPathDB" id="FungiDB:sr13801"/>
<dbReference type="Proteomes" id="UP000008867">
    <property type="component" value="Chromosome 6"/>
</dbReference>
<dbReference type="SUPFAM" id="SSF53686">
    <property type="entry name" value="Tryptophan synthase beta subunit-like PLP-dependent enzymes"/>
    <property type="match status" value="1"/>
</dbReference>
<dbReference type="OrthoDB" id="10259545at2759"/>
<dbReference type="InterPro" id="IPR050214">
    <property type="entry name" value="Cys_Synth/Cystath_Beta-Synth"/>
</dbReference>
<dbReference type="InterPro" id="IPR001926">
    <property type="entry name" value="TrpB-like_PALP"/>
</dbReference>
<dbReference type="AlphaFoldDB" id="E7A0Y3"/>
<dbReference type="eggNOG" id="KOG1252">
    <property type="taxonomic scope" value="Eukaryota"/>
</dbReference>
<dbReference type="FunFam" id="3.40.50.1100:FF:000058">
    <property type="entry name" value="Cysteine synthase B, putative"/>
    <property type="match status" value="1"/>
</dbReference>
<dbReference type="Pfam" id="PF00581">
    <property type="entry name" value="Rhodanese"/>
    <property type="match status" value="1"/>
</dbReference>
<dbReference type="PANTHER" id="PTHR10314">
    <property type="entry name" value="CYSTATHIONINE BETA-SYNTHASE"/>
    <property type="match status" value="1"/>
</dbReference>
<dbReference type="Gene3D" id="3.40.50.1100">
    <property type="match status" value="2"/>
</dbReference>
<dbReference type="Gene3D" id="3.40.250.10">
    <property type="entry name" value="Rhodanese-like domain"/>
    <property type="match status" value="1"/>
</dbReference>